<name>A0ABT0NQN7_9ACTN</name>
<sequence length="132" mass="14524">MNTEPEHTVLGPGLTIPLTADDAHVLGDDAELLAALLGQALHGIALLRAGRASVEDLTEAIERTTELMERLNGIRRAEVREFAAQKGTHGALARAMHLTSRATAQSRRRALLREVPDVMEEWAVGERDWRQD</sequence>
<dbReference type="Proteomes" id="UP001202052">
    <property type="component" value="Unassembled WGS sequence"/>
</dbReference>
<evidence type="ECO:0000313" key="1">
    <source>
        <dbReference type="EMBL" id="MCL3993777.1"/>
    </source>
</evidence>
<organism evidence="1 2">
    <name type="scientific">Streptomyces lavenduligriseus</name>
    <dbReference type="NCBI Taxonomy" id="67315"/>
    <lineage>
        <taxon>Bacteria</taxon>
        <taxon>Bacillati</taxon>
        <taxon>Actinomycetota</taxon>
        <taxon>Actinomycetes</taxon>
        <taxon>Kitasatosporales</taxon>
        <taxon>Streptomycetaceae</taxon>
        <taxon>Streptomyces</taxon>
    </lineage>
</organism>
<evidence type="ECO:0000313" key="2">
    <source>
        <dbReference type="Proteomes" id="UP001202052"/>
    </source>
</evidence>
<dbReference type="RefSeq" id="WP_030791411.1">
    <property type="nucleotide sequence ID" value="NZ_JAMCCK010000013.1"/>
</dbReference>
<proteinExistence type="predicted"/>
<gene>
    <name evidence="1" type="ORF">M4438_09595</name>
</gene>
<dbReference type="EMBL" id="JAMCCK010000013">
    <property type="protein sequence ID" value="MCL3993777.1"/>
    <property type="molecule type" value="Genomic_DNA"/>
</dbReference>
<reference evidence="1 2" key="1">
    <citation type="submission" date="2022-05" db="EMBL/GenBank/DDBJ databases">
        <title>Genome Resource of Streptomyces lavenduligriseus GA1-1, a Strain with Broad-Spectrum Antifungal Activity against Phytopathogenic Fungi.</title>
        <authorList>
            <person name="Qi D."/>
        </authorList>
    </citation>
    <scope>NUCLEOTIDE SEQUENCE [LARGE SCALE GENOMIC DNA]</scope>
    <source>
        <strain evidence="1 2">GA1-1</strain>
    </source>
</reference>
<protein>
    <recommendedName>
        <fullName evidence="3">DNA-binding protein</fullName>
    </recommendedName>
</protein>
<keyword evidence="2" id="KW-1185">Reference proteome</keyword>
<accession>A0ABT0NQN7</accession>
<comment type="caution">
    <text evidence="1">The sequence shown here is derived from an EMBL/GenBank/DDBJ whole genome shotgun (WGS) entry which is preliminary data.</text>
</comment>
<evidence type="ECO:0008006" key="3">
    <source>
        <dbReference type="Google" id="ProtNLM"/>
    </source>
</evidence>